<sequence length="220" mass="24688">MTNNNVNGSDTFNALPSQVELELLEALLESEDAAYPWNPADEECEIYFSELEQQFTMQDELDEELTTKSLAFYDKLDSLWSEVSTNSNYECHPHQSVSVVDNLQVALNSAFAHSVPEGWLIAIANKAAETFASQQSIGEQLVHCVQSVLPAWDVDDLFVLARPFAYAMRSSESPEVISSLSKVKNRDWITLSEVEQAKVSVAIAYYAFRELNSYQSPEKS</sequence>
<evidence type="ECO:0000313" key="1">
    <source>
        <dbReference type="EMBL" id="AVZ30855.1"/>
    </source>
</evidence>
<dbReference type="AlphaFoldDB" id="A0A2S0Q848"/>
<evidence type="ECO:0000313" key="2">
    <source>
        <dbReference type="Proteomes" id="UP000244056"/>
    </source>
</evidence>
<dbReference type="EMBL" id="CP020114">
    <property type="protein sequence ID" value="AVZ30855.1"/>
    <property type="molecule type" value="Genomic_DNA"/>
</dbReference>
<dbReference type="KEGG" id="nsp:BMF81_02911"/>
<reference evidence="1 2" key="1">
    <citation type="submission" date="2017-03" db="EMBL/GenBank/DDBJ databases">
        <title>Comparative genomics of the toxic Baltic Sea cyanobacteria Nodularia spumigena UHCC 0039 and its response on varying salinity.</title>
        <authorList>
            <person name="Teikari J.E."/>
        </authorList>
    </citation>
    <scope>NUCLEOTIDE SEQUENCE [LARGE SCALE GENOMIC DNA]</scope>
    <source>
        <strain evidence="1 2">UHCC 0039</strain>
    </source>
</reference>
<dbReference type="RefSeq" id="WP_107806544.1">
    <property type="nucleotide sequence ID" value="NZ_CAWNZE010000001.1"/>
</dbReference>
<gene>
    <name evidence="1" type="ORF">BMF81_02911</name>
</gene>
<proteinExistence type="predicted"/>
<dbReference type="GeneID" id="78018198"/>
<dbReference type="Proteomes" id="UP000244056">
    <property type="component" value="Chromosome"/>
</dbReference>
<protein>
    <submittedName>
        <fullName evidence="1">Uncharacterized protein</fullName>
    </submittedName>
</protein>
<accession>A0A2S0Q848</accession>
<organism evidence="1 2">
    <name type="scientific">Nodularia spumigena UHCC 0039</name>
    <dbReference type="NCBI Taxonomy" id="1914872"/>
    <lineage>
        <taxon>Bacteria</taxon>
        <taxon>Bacillati</taxon>
        <taxon>Cyanobacteriota</taxon>
        <taxon>Cyanophyceae</taxon>
        <taxon>Nostocales</taxon>
        <taxon>Nodulariaceae</taxon>
        <taxon>Nodularia</taxon>
    </lineage>
</organism>
<name>A0A2S0Q848_NODSP</name>